<evidence type="ECO:0000313" key="3">
    <source>
        <dbReference type="EMBL" id="CDW42047.1"/>
    </source>
</evidence>
<sequence length="205" mass="22846">MVESHTTLVRAILLIVIPLIYVEGYEIKSFKGGCNAPPKLPDNARMKCSVTNGCVIKCLPGYQLSNSRQYSMPLYGKIELVCRHGVWLDYFGVSTDHKLECKPICNPSCKNDGICIIPNQCLCGEEHEGNYCELEKKRHCLTSPLLLPNNAFASCDTLNCNVTCIENHSFPNGINVFKIVCQSGDWVIPGNHAMSDCKRDITFLQ</sequence>
<organism evidence="3">
    <name type="scientific">Lepeophtheirus salmonis</name>
    <name type="common">Salmon louse</name>
    <name type="synonym">Caligus salmonis</name>
    <dbReference type="NCBI Taxonomy" id="72036"/>
    <lineage>
        <taxon>Eukaryota</taxon>
        <taxon>Metazoa</taxon>
        <taxon>Ecdysozoa</taxon>
        <taxon>Arthropoda</taxon>
        <taxon>Crustacea</taxon>
        <taxon>Multicrustacea</taxon>
        <taxon>Hexanauplia</taxon>
        <taxon>Copepoda</taxon>
        <taxon>Siphonostomatoida</taxon>
        <taxon>Caligidae</taxon>
        <taxon>Lepeophtheirus</taxon>
    </lineage>
</organism>
<protein>
    <recommendedName>
        <fullName evidence="2">EGF-like domain-containing protein</fullName>
    </recommendedName>
</protein>
<dbReference type="PROSITE" id="PS00022">
    <property type="entry name" value="EGF_1"/>
    <property type="match status" value="1"/>
</dbReference>
<keyword evidence="1" id="KW-0732">Signal</keyword>
<dbReference type="InterPro" id="IPR000742">
    <property type="entry name" value="EGF"/>
</dbReference>
<feature type="signal peptide" evidence="1">
    <location>
        <begin position="1"/>
        <end position="24"/>
    </location>
</feature>
<feature type="chain" id="PRO_5005488948" description="EGF-like domain-containing protein" evidence="1">
    <location>
        <begin position="25"/>
        <end position="205"/>
    </location>
</feature>
<dbReference type="AlphaFoldDB" id="A0A0K2UVU9"/>
<accession>A0A0K2UVU9</accession>
<evidence type="ECO:0000259" key="2">
    <source>
        <dbReference type="PROSITE" id="PS00022"/>
    </source>
</evidence>
<evidence type="ECO:0000256" key="1">
    <source>
        <dbReference type="SAM" id="SignalP"/>
    </source>
</evidence>
<reference evidence="3" key="1">
    <citation type="submission" date="2014-05" db="EMBL/GenBank/DDBJ databases">
        <authorList>
            <person name="Chronopoulou M."/>
        </authorList>
    </citation>
    <scope>NUCLEOTIDE SEQUENCE</scope>
    <source>
        <tissue evidence="3">Whole organism</tissue>
    </source>
</reference>
<name>A0A0K2UVU9_LEPSM</name>
<feature type="domain" description="EGF-like" evidence="2">
    <location>
        <begin position="121"/>
        <end position="132"/>
    </location>
</feature>
<dbReference type="OrthoDB" id="6262482at2759"/>
<dbReference type="EMBL" id="HACA01024686">
    <property type="protein sequence ID" value="CDW42047.1"/>
    <property type="molecule type" value="Transcribed_RNA"/>
</dbReference>
<proteinExistence type="predicted"/>